<proteinExistence type="inferred from homology"/>
<protein>
    <recommendedName>
        <fullName evidence="8">FAD-binding domain-containing protein</fullName>
    </recommendedName>
</protein>
<comment type="cofactor">
    <cofactor evidence="1">
        <name>FAD</name>
        <dbReference type="ChEBI" id="CHEBI:57692"/>
    </cofactor>
</comment>
<reference evidence="9 10" key="1">
    <citation type="submission" date="2018-06" db="EMBL/GenBank/DDBJ databases">
        <title>Complete Genomes of Monosporascus.</title>
        <authorList>
            <person name="Robinson A.J."/>
            <person name="Natvig D.O."/>
        </authorList>
    </citation>
    <scope>NUCLEOTIDE SEQUENCE [LARGE SCALE GENOMIC DNA]</scope>
    <source>
        <strain evidence="9 10">CBS 609.92</strain>
    </source>
</reference>
<keyword evidence="7" id="KW-1133">Transmembrane helix</keyword>
<feature type="transmembrane region" description="Helical" evidence="7">
    <location>
        <begin position="509"/>
        <end position="532"/>
    </location>
</feature>
<dbReference type="InterPro" id="IPR036188">
    <property type="entry name" value="FAD/NAD-bd_sf"/>
</dbReference>
<dbReference type="PANTHER" id="PTHR47356:SF2">
    <property type="entry name" value="FAD-BINDING DOMAIN-CONTAINING PROTEIN-RELATED"/>
    <property type="match status" value="1"/>
</dbReference>
<evidence type="ECO:0000313" key="10">
    <source>
        <dbReference type="Proteomes" id="UP000294003"/>
    </source>
</evidence>
<evidence type="ECO:0000256" key="5">
    <source>
        <dbReference type="ARBA" id="ARBA00022827"/>
    </source>
</evidence>
<organism evidence="9 10">
    <name type="scientific">Monosporascus cannonballus</name>
    <dbReference type="NCBI Taxonomy" id="155416"/>
    <lineage>
        <taxon>Eukaryota</taxon>
        <taxon>Fungi</taxon>
        <taxon>Dikarya</taxon>
        <taxon>Ascomycota</taxon>
        <taxon>Pezizomycotina</taxon>
        <taxon>Sordariomycetes</taxon>
        <taxon>Xylariomycetidae</taxon>
        <taxon>Xylariales</taxon>
        <taxon>Xylariales incertae sedis</taxon>
        <taxon>Monosporascus</taxon>
    </lineage>
</organism>
<dbReference type="SUPFAM" id="SSF51905">
    <property type="entry name" value="FAD/NAD(P)-binding domain"/>
    <property type="match status" value="1"/>
</dbReference>
<feature type="domain" description="FAD-binding" evidence="8">
    <location>
        <begin position="218"/>
        <end position="293"/>
    </location>
</feature>
<evidence type="ECO:0000256" key="6">
    <source>
        <dbReference type="ARBA" id="ARBA00023002"/>
    </source>
</evidence>
<comment type="similarity">
    <text evidence="3">Belongs to the paxM FAD-dependent monooxygenase family.</text>
</comment>
<accession>A0ABY0HJK3</accession>
<comment type="caution">
    <text evidence="9">The sequence shown here is derived from an EMBL/GenBank/DDBJ whole genome shotgun (WGS) entry which is preliminary data.</text>
</comment>
<gene>
    <name evidence="9" type="ORF">DL762_000366</name>
</gene>
<dbReference type="Pfam" id="PF01494">
    <property type="entry name" value="FAD_binding_3"/>
    <property type="match status" value="2"/>
</dbReference>
<evidence type="ECO:0000256" key="1">
    <source>
        <dbReference type="ARBA" id="ARBA00001974"/>
    </source>
</evidence>
<dbReference type="Proteomes" id="UP000294003">
    <property type="component" value="Unassembled WGS sequence"/>
</dbReference>
<dbReference type="PANTHER" id="PTHR47356">
    <property type="entry name" value="FAD-DEPENDENT MONOOXYGENASE ASQG-RELATED"/>
    <property type="match status" value="1"/>
</dbReference>
<feature type="transmembrane region" description="Helical" evidence="7">
    <location>
        <begin position="644"/>
        <end position="667"/>
    </location>
</feature>
<keyword evidence="5" id="KW-0274">FAD</keyword>
<comment type="pathway">
    <text evidence="2">Secondary metabolite biosynthesis.</text>
</comment>
<keyword evidence="10" id="KW-1185">Reference proteome</keyword>
<keyword evidence="7" id="KW-0812">Transmembrane</keyword>
<dbReference type="PRINTS" id="PR00420">
    <property type="entry name" value="RNGMNOXGNASE"/>
</dbReference>
<sequence>MERPFDAKPKASPRVIIGGGSITGLSLALMLEKVGVDFVVLEARDSVTPPVGAGVVCNANGFRILDQLGVYDDIMKASMAPLQEASTWWPDGSQHTKNEDLSDRLERVTGYPMVVLDRQQLLHILYSHIREKTKVIPDIKCNWITLFGISTFPDPRITPGSANTTFGRGMSYGVLSGGNDRTYYFLNKALPRQLEGREICRYTEADRDALAKEHLNDFVQHDIRFGDLFESSVRAVLVPLEGFVFPKWHCGRIITLGDAAHKLHVVTGHGAMMCIEDAAVLVNQLMKQLQGNPFSSLGATRIHEVFAQTQNLCESRSRSLMQQSFLTQNLHSWINPLFKLAAVHLIPWLGFDFILAQVVEAVRPAPRVKALPLPPRNKLIGFDDEHLEPPSAARLWLKRLIYSTLVLCAMWAVNTARNSTYANAGTEFDRELARVDGLFRLDMAGTLIVMLVEGWRRTNKTSLSQWPMLWALAVDLAGFRVVAPFFYLANYWITSRRGRIQFTDTSRPMVLSAAKAIFPVAILLYVLPIAVTTFASQLGMASQLAWVDVLSSLPSATCTALTTMLISTISSEKDTFFSQKYLRYITFGYKCMFATLALLHLASLGWQIKNRCMLCPLPVLLAEFAWLLGVCSDVCNYNRIRKGTLYHIVLITLGFVLVGPGATVMAVRHWREEARKPSREKCHEQDA</sequence>
<dbReference type="EMBL" id="QJNS01000006">
    <property type="protein sequence ID" value="RYO94932.1"/>
    <property type="molecule type" value="Genomic_DNA"/>
</dbReference>
<keyword evidence="4" id="KW-0285">Flavoprotein</keyword>
<evidence type="ECO:0000256" key="4">
    <source>
        <dbReference type="ARBA" id="ARBA00022630"/>
    </source>
</evidence>
<feature type="domain" description="FAD-binding" evidence="8">
    <location>
        <begin position="15"/>
        <end position="117"/>
    </location>
</feature>
<dbReference type="InterPro" id="IPR002938">
    <property type="entry name" value="FAD-bd"/>
</dbReference>
<evidence type="ECO:0000259" key="8">
    <source>
        <dbReference type="Pfam" id="PF01494"/>
    </source>
</evidence>
<evidence type="ECO:0000256" key="7">
    <source>
        <dbReference type="SAM" id="Phobius"/>
    </source>
</evidence>
<dbReference type="InterPro" id="IPR050562">
    <property type="entry name" value="FAD_mOase_fung"/>
</dbReference>
<evidence type="ECO:0000256" key="2">
    <source>
        <dbReference type="ARBA" id="ARBA00005179"/>
    </source>
</evidence>
<evidence type="ECO:0000313" key="9">
    <source>
        <dbReference type="EMBL" id="RYO94932.1"/>
    </source>
</evidence>
<feature type="transmembrane region" description="Helical" evidence="7">
    <location>
        <begin position="581"/>
        <end position="602"/>
    </location>
</feature>
<feature type="transmembrane region" description="Helical" evidence="7">
    <location>
        <begin position="467"/>
        <end position="489"/>
    </location>
</feature>
<keyword evidence="7" id="KW-0472">Membrane</keyword>
<keyword evidence="6" id="KW-0560">Oxidoreductase</keyword>
<dbReference type="Gene3D" id="3.50.50.60">
    <property type="entry name" value="FAD/NAD(P)-binding domain"/>
    <property type="match status" value="2"/>
</dbReference>
<evidence type="ECO:0000256" key="3">
    <source>
        <dbReference type="ARBA" id="ARBA00007992"/>
    </source>
</evidence>
<feature type="transmembrane region" description="Helical" evidence="7">
    <location>
        <begin position="614"/>
        <end position="632"/>
    </location>
</feature>
<name>A0ABY0HJK3_9PEZI</name>